<evidence type="ECO:0000256" key="1">
    <source>
        <dbReference type="SAM" id="MobiDB-lite"/>
    </source>
</evidence>
<accession>A0A8H7QTG3</accession>
<dbReference type="OrthoDB" id="2276345at2759"/>
<evidence type="ECO:0000313" key="2">
    <source>
        <dbReference type="EMBL" id="KAG2197965.1"/>
    </source>
</evidence>
<keyword evidence="3" id="KW-1185">Reference proteome</keyword>
<dbReference type="AlphaFoldDB" id="A0A8H7QTG3"/>
<reference evidence="2" key="1">
    <citation type="submission" date="2020-12" db="EMBL/GenBank/DDBJ databases">
        <title>Metabolic potential, ecology and presence of endohyphal bacteria is reflected in genomic diversity of Mucoromycotina.</title>
        <authorList>
            <person name="Muszewska A."/>
            <person name="Okrasinska A."/>
            <person name="Steczkiewicz K."/>
            <person name="Drgas O."/>
            <person name="Orlowska M."/>
            <person name="Perlinska-Lenart U."/>
            <person name="Aleksandrzak-Piekarczyk T."/>
            <person name="Szatraj K."/>
            <person name="Zielenkiewicz U."/>
            <person name="Pilsyk S."/>
            <person name="Malc E."/>
            <person name="Mieczkowski P."/>
            <person name="Kruszewska J.S."/>
            <person name="Biernat P."/>
            <person name="Pawlowska J."/>
        </authorList>
    </citation>
    <scope>NUCLEOTIDE SEQUENCE</scope>
    <source>
        <strain evidence="2">WA0000017839</strain>
    </source>
</reference>
<dbReference type="Proteomes" id="UP000603453">
    <property type="component" value="Unassembled WGS sequence"/>
</dbReference>
<feature type="compositionally biased region" description="Basic and acidic residues" evidence="1">
    <location>
        <begin position="189"/>
        <end position="199"/>
    </location>
</feature>
<proteinExistence type="predicted"/>
<sequence>MHPALVFGIVLGGALVLWGGYEAVNTIYEWHQDRQEQKSYEEYVKAHAEKGRLVPVTLFENHDEDDEEDDEPLGVWQKRDSMHSQLRHRNNHSSSEEPSHQYELLEMQRSLSSRRSLLERESALLQQQEAEFERKRMILRSKGNNITGVFKDDSDLEQNPFEFVQSSHSSIYQEQTKNPFDDPAPTAITKEDDLQERGATHKRYPSSDDGSWSDFMMEDSADDHITKGNFIS</sequence>
<gene>
    <name evidence="2" type="ORF">INT47_002992</name>
</gene>
<feature type="region of interest" description="Disordered" evidence="1">
    <location>
        <begin position="174"/>
        <end position="216"/>
    </location>
</feature>
<protein>
    <submittedName>
        <fullName evidence="2">Uncharacterized protein</fullName>
    </submittedName>
</protein>
<evidence type="ECO:0000313" key="3">
    <source>
        <dbReference type="Proteomes" id="UP000603453"/>
    </source>
</evidence>
<name>A0A8H7QTG3_9FUNG</name>
<comment type="caution">
    <text evidence="2">The sequence shown here is derived from an EMBL/GenBank/DDBJ whole genome shotgun (WGS) entry which is preliminary data.</text>
</comment>
<feature type="region of interest" description="Disordered" evidence="1">
    <location>
        <begin position="82"/>
        <end position="102"/>
    </location>
</feature>
<organism evidence="2 3">
    <name type="scientific">Mucor saturninus</name>
    <dbReference type="NCBI Taxonomy" id="64648"/>
    <lineage>
        <taxon>Eukaryota</taxon>
        <taxon>Fungi</taxon>
        <taxon>Fungi incertae sedis</taxon>
        <taxon>Mucoromycota</taxon>
        <taxon>Mucoromycotina</taxon>
        <taxon>Mucoromycetes</taxon>
        <taxon>Mucorales</taxon>
        <taxon>Mucorineae</taxon>
        <taxon>Mucoraceae</taxon>
        <taxon>Mucor</taxon>
    </lineage>
</organism>
<dbReference type="EMBL" id="JAEPRD010000119">
    <property type="protein sequence ID" value="KAG2197965.1"/>
    <property type="molecule type" value="Genomic_DNA"/>
</dbReference>